<protein>
    <recommendedName>
        <fullName evidence="3">Transport and Golgi organization 2 homolog</fullName>
    </recommendedName>
</protein>
<dbReference type="Proteomes" id="UP001443914">
    <property type="component" value="Unassembled WGS sequence"/>
</dbReference>
<evidence type="ECO:0008006" key="3">
    <source>
        <dbReference type="Google" id="ProtNLM"/>
    </source>
</evidence>
<gene>
    <name evidence="1" type="ORF">RND81_11G158300</name>
</gene>
<dbReference type="InterPro" id="IPR008551">
    <property type="entry name" value="TANGO2"/>
</dbReference>
<dbReference type="EMBL" id="JBDFQZ010000011">
    <property type="protein sequence ID" value="KAK9677650.1"/>
    <property type="molecule type" value="Genomic_DNA"/>
</dbReference>
<proteinExistence type="predicted"/>
<accession>A0AAW1HNN7</accession>
<reference evidence="1" key="1">
    <citation type="submission" date="2024-03" db="EMBL/GenBank/DDBJ databases">
        <title>WGS assembly of Saponaria officinalis var. Norfolk2.</title>
        <authorList>
            <person name="Jenkins J."/>
            <person name="Shu S."/>
            <person name="Grimwood J."/>
            <person name="Barry K."/>
            <person name="Goodstein D."/>
            <person name="Schmutz J."/>
            <person name="Leebens-Mack J."/>
            <person name="Osbourn A."/>
        </authorList>
    </citation>
    <scope>NUCLEOTIDE SEQUENCE [LARGE SCALE GENOMIC DNA]</scope>
    <source>
        <strain evidence="1">JIC</strain>
    </source>
</reference>
<dbReference type="Pfam" id="PF05742">
    <property type="entry name" value="TANGO2"/>
    <property type="match status" value="1"/>
</dbReference>
<keyword evidence="2" id="KW-1185">Reference proteome</keyword>
<evidence type="ECO:0000313" key="2">
    <source>
        <dbReference type="Proteomes" id="UP001443914"/>
    </source>
</evidence>
<organism evidence="1 2">
    <name type="scientific">Saponaria officinalis</name>
    <name type="common">Common soapwort</name>
    <name type="synonym">Lychnis saponaria</name>
    <dbReference type="NCBI Taxonomy" id="3572"/>
    <lineage>
        <taxon>Eukaryota</taxon>
        <taxon>Viridiplantae</taxon>
        <taxon>Streptophyta</taxon>
        <taxon>Embryophyta</taxon>
        <taxon>Tracheophyta</taxon>
        <taxon>Spermatophyta</taxon>
        <taxon>Magnoliopsida</taxon>
        <taxon>eudicotyledons</taxon>
        <taxon>Gunneridae</taxon>
        <taxon>Pentapetalae</taxon>
        <taxon>Caryophyllales</taxon>
        <taxon>Caryophyllaceae</taxon>
        <taxon>Caryophylleae</taxon>
        <taxon>Saponaria</taxon>
    </lineage>
</organism>
<evidence type="ECO:0000313" key="1">
    <source>
        <dbReference type="EMBL" id="KAK9677650.1"/>
    </source>
</evidence>
<dbReference type="PANTHER" id="PTHR17985">
    <property type="entry name" value="SER/THR-RICH PROTEIN T10 IN DGCR REGION"/>
    <property type="match status" value="1"/>
</dbReference>
<comment type="caution">
    <text evidence="1">The sequence shown here is derived from an EMBL/GenBank/DDBJ whole genome shotgun (WGS) entry which is preliminary data.</text>
</comment>
<dbReference type="AlphaFoldDB" id="A0AAW1HNN7"/>
<name>A0AAW1HNN7_SAPOF</name>
<sequence>MCIAVFIWQSHPLYPLILLLNRDEYHSRPTKAAGWWEGGEIVGGRDELGGGTWLACSKSGKVAFLTNFREKDPLQHAKSRGELPVRFLQSEKGPSEFADEIIKEADEYNGFNLVVADLHCKAMVYVTNRPKEKKPSSMQVSFGAHVLTNASLDTLWPKAERLLGNFKEMINTYGESEVNAHEMVEKLMTDTTKHDKTPGILSPQFEHQLSSIFVDTDTSIGRYGTRSTSVVLAKASGEVCFHERYLVADCWKEHMISYVI</sequence>
<dbReference type="PANTHER" id="PTHR17985:SF16">
    <property type="entry name" value="TRANSPORT_GOLGI ORGANIZATION-LIKE PROTEIN (DUF833)"/>
    <property type="match status" value="1"/>
</dbReference>